<dbReference type="GO" id="GO:0006310">
    <property type="term" value="P:DNA recombination"/>
    <property type="evidence" value="ECO:0007669"/>
    <property type="project" value="UniProtKB-KW"/>
</dbReference>
<dbReference type="AlphaFoldDB" id="A0A699HS36"/>
<feature type="region of interest" description="Disordered" evidence="10">
    <location>
        <begin position="136"/>
        <end position="168"/>
    </location>
</feature>
<evidence type="ECO:0000259" key="11">
    <source>
        <dbReference type="Pfam" id="PF25597"/>
    </source>
</evidence>
<evidence type="ECO:0000256" key="5">
    <source>
        <dbReference type="ARBA" id="ARBA00022842"/>
    </source>
</evidence>
<dbReference type="InterPro" id="IPR039537">
    <property type="entry name" value="Retrotran_Ty1/copia-like"/>
</dbReference>
<evidence type="ECO:0000256" key="9">
    <source>
        <dbReference type="ARBA" id="ARBA00023172"/>
    </source>
</evidence>
<evidence type="ECO:0000256" key="4">
    <source>
        <dbReference type="ARBA" id="ARBA00022801"/>
    </source>
</evidence>
<feature type="region of interest" description="Disordered" evidence="10">
    <location>
        <begin position="696"/>
        <end position="731"/>
    </location>
</feature>
<feature type="compositionally biased region" description="Pro residues" evidence="10">
    <location>
        <begin position="619"/>
        <end position="634"/>
    </location>
</feature>
<dbReference type="GO" id="GO:0016787">
    <property type="term" value="F:hydrolase activity"/>
    <property type="evidence" value="ECO:0007669"/>
    <property type="project" value="UniProtKB-KW"/>
</dbReference>
<comment type="caution">
    <text evidence="12">The sequence shown here is derived from an EMBL/GenBank/DDBJ whole genome shotgun (WGS) entry which is preliminary data.</text>
</comment>
<dbReference type="InterPro" id="IPR057670">
    <property type="entry name" value="SH3_retrovirus"/>
</dbReference>
<keyword evidence="8" id="KW-0808">Transferase</keyword>
<dbReference type="GO" id="GO:0003887">
    <property type="term" value="F:DNA-directed DNA polymerase activity"/>
    <property type="evidence" value="ECO:0007669"/>
    <property type="project" value="UniProtKB-KW"/>
</dbReference>
<dbReference type="GO" id="GO:0003964">
    <property type="term" value="F:RNA-directed DNA polymerase activity"/>
    <property type="evidence" value="ECO:0007669"/>
    <property type="project" value="UniProtKB-KW"/>
</dbReference>
<keyword evidence="9" id="KW-0233">DNA recombination</keyword>
<gene>
    <name evidence="12" type="ORF">Tci_429435</name>
</gene>
<evidence type="ECO:0000256" key="7">
    <source>
        <dbReference type="ARBA" id="ARBA00022918"/>
    </source>
</evidence>
<feature type="compositionally biased region" description="Basic and acidic residues" evidence="10">
    <location>
        <begin position="153"/>
        <end position="167"/>
    </location>
</feature>
<dbReference type="PANTHER" id="PTHR42648">
    <property type="entry name" value="TRANSPOSASE, PUTATIVE-RELATED"/>
    <property type="match status" value="1"/>
</dbReference>
<keyword evidence="6" id="KW-0229">DNA integration</keyword>
<protein>
    <submittedName>
        <fullName evidence="12">Retrovirus-related Pol polyprotein from transposon TNT 1-94</fullName>
    </submittedName>
</protein>
<keyword evidence="5" id="KW-0460">Magnesium</keyword>
<feature type="compositionally biased region" description="Acidic residues" evidence="10">
    <location>
        <begin position="645"/>
        <end position="654"/>
    </location>
</feature>
<keyword evidence="3" id="KW-0255">Endonuclease</keyword>
<name>A0A699HS36_TANCI</name>
<dbReference type="GO" id="GO:0046872">
    <property type="term" value="F:metal ion binding"/>
    <property type="evidence" value="ECO:0007669"/>
    <property type="project" value="UniProtKB-KW"/>
</dbReference>
<accession>A0A699HS36</accession>
<dbReference type="GO" id="GO:0004519">
    <property type="term" value="F:endonuclease activity"/>
    <property type="evidence" value="ECO:0007669"/>
    <property type="project" value="UniProtKB-KW"/>
</dbReference>
<feature type="region of interest" description="Disordered" evidence="10">
    <location>
        <begin position="614"/>
        <end position="658"/>
    </location>
</feature>
<keyword evidence="8" id="KW-0548">Nucleotidyltransferase</keyword>
<evidence type="ECO:0000256" key="2">
    <source>
        <dbReference type="ARBA" id="ARBA00022723"/>
    </source>
</evidence>
<keyword evidence="2" id="KW-0479">Metal-binding</keyword>
<proteinExistence type="predicted"/>
<evidence type="ECO:0000313" key="12">
    <source>
        <dbReference type="EMBL" id="GEY57461.1"/>
    </source>
</evidence>
<feature type="domain" description="Retroviral polymerase SH3-like" evidence="11">
    <location>
        <begin position="43"/>
        <end position="99"/>
    </location>
</feature>
<evidence type="ECO:0000256" key="3">
    <source>
        <dbReference type="ARBA" id="ARBA00022759"/>
    </source>
</evidence>
<keyword evidence="4" id="KW-0378">Hydrolase</keyword>
<reference evidence="12" key="1">
    <citation type="journal article" date="2019" name="Sci. Rep.">
        <title>Draft genome of Tanacetum cinerariifolium, the natural source of mosquito coil.</title>
        <authorList>
            <person name="Yamashiro T."/>
            <person name="Shiraishi A."/>
            <person name="Satake H."/>
            <person name="Nakayama K."/>
        </authorList>
    </citation>
    <scope>NUCLEOTIDE SEQUENCE</scope>
</reference>
<keyword evidence="8" id="KW-0239">DNA-directed DNA polymerase</keyword>
<sequence>AEAVNTTCYVQNRVLVTKPHNKTPYELLHGRTPSIGFMRPFGCLVTILNTLDSLGKFEGQVYEGFLVGYSVNSKAFRVFNSRTRIVQETLHVNFLENKPNVVGNQTIPSAGLQDKFDAEKAEEEIDQLYEHDFNVKKPESEVSVSPSSSAQSRKQDDKTKKEAKGKNPVESFTVYRDLSAEFEDCSDNSINNVNATGNIVPTIGQNSPNSTNTFSVAGPLNNATSPTYGKSSFIDAYQLSDDPDMPKLEDLTYSDDEDDVGAEADFNNLETSIIVSHILTTRVHKDHHAYKLLVICLQLLKQEEEPKMVKQKKDVIFISQDKYVAEILWKFRLTEGKSAVTPIDTEKPLLKDPDGEDVDVHTYRLMIGSLMYLTSSRPDIMFAIIDFLNGSSIKYALTVNPNIYVSCIKQFWTTVVVKQVNDVTRLQALVDRKKVVITEATIRDALRLDDAKGVDCLPNEEIFTELARMGYEKPSTKLTFYKAFFSSQWKFLIHTILQCMSAKRTSWNKFSSSMASAVIYLSTGRKFNFSKYIFDSLVRNVDSTTKFYMYLRFVQLIIRRQVGDLSTHTTKYALLALTQKVFANIRRVGKGFSGVETPLFEGCCAAHREVPTITEEPSIPSPTPPTPPPQPPQDLPSTPQRVDTSDDTVMDDESNQGRMIAEIDKDDVVVLMDDNEEDKKVEEDKVDESAQVQERVAAASTRKRKGVIIKDPEEESTTSTIIPAETKSKDKGKGILVEEPKPLKKKQQIKQDEQFTRKLHVESNKDIDWDEAIDHVKLKAKKDPAVKRYQAIKRKPQTEAQARKNMMMYLKNVVGFKLDYFKGMSYDDIRLIFKAKFNSNVDFFLKIKEQMEEEENRALQTINETPAQKATKRRKLNEEVEDLKRHLQIMSNEDDDVYTEATPLARKVPVVDYEIIEINNKPYYKIIRADGTHQLYISFLTLLRNFDRDDLEALWSLVKERFSTAKPKKFSDDFLLTTLGAMFEKPDAHA</sequence>
<evidence type="ECO:0000256" key="8">
    <source>
        <dbReference type="ARBA" id="ARBA00022932"/>
    </source>
</evidence>
<keyword evidence="1" id="KW-0540">Nuclease</keyword>
<dbReference type="GO" id="GO:0015074">
    <property type="term" value="P:DNA integration"/>
    <property type="evidence" value="ECO:0007669"/>
    <property type="project" value="UniProtKB-KW"/>
</dbReference>
<dbReference type="Pfam" id="PF25597">
    <property type="entry name" value="SH3_retrovirus"/>
    <property type="match status" value="1"/>
</dbReference>
<evidence type="ECO:0000256" key="6">
    <source>
        <dbReference type="ARBA" id="ARBA00022908"/>
    </source>
</evidence>
<organism evidence="12">
    <name type="scientific">Tanacetum cinerariifolium</name>
    <name type="common">Dalmatian daisy</name>
    <name type="synonym">Chrysanthemum cinerariifolium</name>
    <dbReference type="NCBI Taxonomy" id="118510"/>
    <lineage>
        <taxon>Eukaryota</taxon>
        <taxon>Viridiplantae</taxon>
        <taxon>Streptophyta</taxon>
        <taxon>Embryophyta</taxon>
        <taxon>Tracheophyta</taxon>
        <taxon>Spermatophyta</taxon>
        <taxon>Magnoliopsida</taxon>
        <taxon>eudicotyledons</taxon>
        <taxon>Gunneridae</taxon>
        <taxon>Pentapetalae</taxon>
        <taxon>asterids</taxon>
        <taxon>campanulids</taxon>
        <taxon>Asterales</taxon>
        <taxon>Asteraceae</taxon>
        <taxon>Asteroideae</taxon>
        <taxon>Anthemideae</taxon>
        <taxon>Anthemidinae</taxon>
        <taxon>Tanacetum</taxon>
    </lineage>
</organism>
<evidence type="ECO:0000256" key="10">
    <source>
        <dbReference type="SAM" id="MobiDB-lite"/>
    </source>
</evidence>
<dbReference type="EMBL" id="BKCJ010190204">
    <property type="protein sequence ID" value="GEY57461.1"/>
    <property type="molecule type" value="Genomic_DNA"/>
</dbReference>
<dbReference type="PANTHER" id="PTHR42648:SF11">
    <property type="entry name" value="TRANSPOSON TY4-P GAG-POL POLYPROTEIN"/>
    <property type="match status" value="1"/>
</dbReference>
<keyword evidence="7" id="KW-0695">RNA-directed DNA polymerase</keyword>
<evidence type="ECO:0000256" key="1">
    <source>
        <dbReference type="ARBA" id="ARBA00022722"/>
    </source>
</evidence>
<feature type="non-terminal residue" evidence="12">
    <location>
        <position position="1"/>
    </location>
</feature>